<sequence length="284" mass="33381">MFLYKTLAKIKYENQINFNIHFFIATKSFACSCETPKPAVEFYQSDYVFEGKVFEKKYASDSLTNTVTFEISKHYKNGDNPKFLKFQLNSEAEVTGLYSSCYWSADKGEKWLVYAKTINGKLDFQFFCSNSKTLNESKIYSSEQKVLNFGNQLDMTQYRYRSYDAKPTTNLDSILKIYQKKKLKPSKGFAGIWLDIDAQGNLTKANLQPNRELEYEQIDTLFGVNQFKNVYREPISDLENIALEIARKIKHWEKYYYLDLEKPVKYRKALKIYVNKDSIIQVEH</sequence>
<dbReference type="SUPFAM" id="SSF50242">
    <property type="entry name" value="TIMP-like"/>
    <property type="match status" value="1"/>
</dbReference>
<protein>
    <submittedName>
        <fullName evidence="2">Uncharacterized protein</fullName>
    </submittedName>
</protein>
<dbReference type="EMBL" id="LKTR01000054">
    <property type="protein sequence ID" value="PKD16288.1"/>
    <property type="molecule type" value="Genomic_DNA"/>
</dbReference>
<evidence type="ECO:0000313" key="2">
    <source>
        <dbReference type="EMBL" id="PKD16288.1"/>
    </source>
</evidence>
<accession>A0A2N0TNL6</accession>
<evidence type="ECO:0000313" key="3">
    <source>
        <dbReference type="Proteomes" id="UP000176009"/>
    </source>
</evidence>
<dbReference type="Proteomes" id="UP000232533">
    <property type="component" value="Unassembled WGS sequence"/>
</dbReference>
<name>A0A2N0TNL6_9FLAO</name>
<proteinExistence type="predicted"/>
<comment type="caution">
    <text evidence="2">The sequence shown here is derived from an EMBL/GenBank/DDBJ whole genome shotgun (WGS) entry which is preliminary data.</text>
</comment>
<keyword evidence="3" id="KW-1185">Reference proteome</keyword>
<reference evidence="2 4" key="1">
    <citation type="submission" date="2015-10" db="EMBL/GenBank/DDBJ databases">
        <title>Draft genome sequence of Salegentibacter salinarum KCTC 12975.</title>
        <authorList>
            <person name="Lin W."/>
            <person name="Zheng Q."/>
        </authorList>
    </citation>
    <scope>NUCLEOTIDE SEQUENCE [LARGE SCALE GENOMIC DNA]</scope>
    <source>
        <strain evidence="2 4">KCTC 12974</strain>
    </source>
</reference>
<dbReference type="OrthoDB" id="854096at2"/>
<evidence type="ECO:0000313" key="1">
    <source>
        <dbReference type="EMBL" id="OEY71498.1"/>
    </source>
</evidence>
<dbReference type="RefSeq" id="WP_070055144.1">
    <property type="nucleotide sequence ID" value="NZ_FVZF01000005.1"/>
</dbReference>
<dbReference type="EMBL" id="MJBR01000049">
    <property type="protein sequence ID" value="OEY71498.1"/>
    <property type="molecule type" value="Genomic_DNA"/>
</dbReference>
<gene>
    <name evidence="2" type="ORF">APR40_05035</name>
    <name evidence="1" type="ORF">BHS39_05035</name>
</gene>
<organism evidence="2 4">
    <name type="scientific">Salegentibacter salarius</name>
    <dbReference type="NCBI Taxonomy" id="435906"/>
    <lineage>
        <taxon>Bacteria</taxon>
        <taxon>Pseudomonadati</taxon>
        <taxon>Bacteroidota</taxon>
        <taxon>Flavobacteriia</taxon>
        <taxon>Flavobacteriales</taxon>
        <taxon>Flavobacteriaceae</taxon>
        <taxon>Salegentibacter</taxon>
    </lineage>
</organism>
<dbReference type="Proteomes" id="UP000176009">
    <property type="component" value="Unassembled WGS sequence"/>
</dbReference>
<dbReference type="Gene3D" id="2.40.50.120">
    <property type="match status" value="1"/>
</dbReference>
<dbReference type="InterPro" id="IPR008993">
    <property type="entry name" value="TIMP-like_OB-fold"/>
</dbReference>
<dbReference type="AlphaFoldDB" id="A0A2N0TNL6"/>
<reference evidence="1 3" key="2">
    <citation type="submission" date="2016-09" db="EMBL/GenBank/DDBJ databases">
        <title>Genome Sequence of Salegentibacter salarius,Isolated from a Marine Solar Saltern of the Yellow Sea in South Korea.</title>
        <authorList>
            <person name="Zheng Q."/>
            <person name="Liu Y."/>
        </authorList>
    </citation>
    <scope>NUCLEOTIDE SEQUENCE [LARGE SCALE GENOMIC DNA]</scope>
    <source>
        <strain evidence="1 3">KCTC 12974</strain>
    </source>
</reference>
<evidence type="ECO:0000313" key="4">
    <source>
        <dbReference type="Proteomes" id="UP000232533"/>
    </source>
</evidence>